<dbReference type="PIRSF" id="PIRSF035875">
    <property type="entry name" value="RNase_BN"/>
    <property type="match status" value="1"/>
</dbReference>
<reference evidence="7 8" key="1">
    <citation type="submission" date="2024-01" db="EMBL/GenBank/DDBJ databases">
        <authorList>
            <person name="Kunselman E."/>
        </authorList>
    </citation>
    <scope>NUCLEOTIDE SEQUENCE [LARGE SCALE GENOMIC DNA]</scope>
    <source>
        <strain evidence="7">2 abalone samples</strain>
    </source>
</reference>
<feature type="transmembrane region" description="Helical" evidence="6">
    <location>
        <begin position="94"/>
        <end position="117"/>
    </location>
</feature>
<proteinExistence type="predicted"/>
<comment type="caution">
    <text evidence="7">The sequence shown here is derived from an EMBL/GenBank/DDBJ whole genome shotgun (WGS) entry which is preliminary data.</text>
</comment>
<keyword evidence="4 6" id="KW-1133">Transmembrane helix</keyword>
<keyword evidence="2" id="KW-1003">Cell membrane</keyword>
<evidence type="ECO:0000256" key="3">
    <source>
        <dbReference type="ARBA" id="ARBA00022692"/>
    </source>
</evidence>
<name>A0ABM9NA86_9RICK</name>
<evidence type="ECO:0000256" key="5">
    <source>
        <dbReference type="ARBA" id="ARBA00023136"/>
    </source>
</evidence>
<keyword evidence="3 6" id="KW-0812">Transmembrane</keyword>
<dbReference type="InterPro" id="IPR017039">
    <property type="entry name" value="Virul_fac_BrkB"/>
</dbReference>
<feature type="transmembrane region" description="Helical" evidence="6">
    <location>
        <begin position="23"/>
        <end position="50"/>
    </location>
</feature>
<evidence type="ECO:0000256" key="4">
    <source>
        <dbReference type="ARBA" id="ARBA00022989"/>
    </source>
</evidence>
<sequence length="274" mass="30508">MQKLFKCFYKSAHDLIQHDGVEYAGYLSFLIILSIFPALILIVSLIGLIVRITNVGNDIQSLMSALFIDNELGDLLAILKPQLLTIISTPPQSILGIAIVGMIWTSSSTIETFRVILNRAYRVKSPPHYLIRRLTSILQFLFIVTAIALAIIVGSLLGITVKRIDAGIVKHVIKNNLTAQYFITIIITMLGILWLYTIVPNKKQKIVNVLPGTLLVTCLLTVTAKILTFYIKKFSQIGSIYGSLEGVIIALIFFYAINLCIIYGAEFNYNIQQA</sequence>
<dbReference type="PANTHER" id="PTHR30213:SF0">
    <property type="entry name" value="UPF0761 MEMBRANE PROTEIN YIHY"/>
    <property type="match status" value="1"/>
</dbReference>
<dbReference type="Proteomes" id="UP001314181">
    <property type="component" value="Unassembled WGS sequence"/>
</dbReference>
<feature type="transmembrane region" description="Helical" evidence="6">
    <location>
        <begin position="137"/>
        <end position="159"/>
    </location>
</feature>
<keyword evidence="8" id="KW-1185">Reference proteome</keyword>
<comment type="subcellular location">
    <subcellularLocation>
        <location evidence="1">Cell membrane</location>
        <topology evidence="1">Multi-pass membrane protein</topology>
    </subcellularLocation>
</comment>
<dbReference type="RefSeq" id="WP_338364890.1">
    <property type="nucleotide sequence ID" value="NZ_CAWVOK010000034.1"/>
</dbReference>
<dbReference type="NCBIfam" id="TIGR00765">
    <property type="entry name" value="yihY_not_rbn"/>
    <property type="match status" value="1"/>
</dbReference>
<protein>
    <submittedName>
        <fullName evidence="7">Membrane protein</fullName>
    </submittedName>
</protein>
<dbReference type="PANTHER" id="PTHR30213">
    <property type="entry name" value="INNER MEMBRANE PROTEIN YHJD"/>
    <property type="match status" value="1"/>
</dbReference>
<dbReference type="Pfam" id="PF03631">
    <property type="entry name" value="Virul_fac_BrkB"/>
    <property type="match status" value="1"/>
</dbReference>
<evidence type="ECO:0000256" key="6">
    <source>
        <dbReference type="SAM" id="Phobius"/>
    </source>
</evidence>
<evidence type="ECO:0000256" key="1">
    <source>
        <dbReference type="ARBA" id="ARBA00004651"/>
    </source>
</evidence>
<feature type="transmembrane region" description="Helical" evidence="6">
    <location>
        <begin position="243"/>
        <end position="265"/>
    </location>
</feature>
<evidence type="ECO:0000313" key="8">
    <source>
        <dbReference type="Proteomes" id="UP001314181"/>
    </source>
</evidence>
<organism evidence="7 8">
    <name type="scientific">Candidatus Xenohaliotis californiensis</name>
    <dbReference type="NCBI Taxonomy" id="84677"/>
    <lineage>
        <taxon>Bacteria</taxon>
        <taxon>Pseudomonadati</taxon>
        <taxon>Pseudomonadota</taxon>
        <taxon>Alphaproteobacteria</taxon>
        <taxon>Rickettsiales</taxon>
        <taxon>Anaplasmataceae</taxon>
        <taxon>Candidatus Xenohaliotis</taxon>
    </lineage>
</organism>
<evidence type="ECO:0000313" key="7">
    <source>
        <dbReference type="EMBL" id="CAK8163562.1"/>
    </source>
</evidence>
<dbReference type="EMBL" id="CAWVOK010000034">
    <property type="protein sequence ID" value="CAK8163562.1"/>
    <property type="molecule type" value="Genomic_DNA"/>
</dbReference>
<accession>A0ABM9NA86</accession>
<feature type="transmembrane region" description="Helical" evidence="6">
    <location>
        <begin position="179"/>
        <end position="199"/>
    </location>
</feature>
<feature type="transmembrane region" description="Helical" evidence="6">
    <location>
        <begin position="206"/>
        <end position="231"/>
    </location>
</feature>
<gene>
    <name evidence="7" type="ORF">CAXC1_80020</name>
</gene>
<keyword evidence="5 6" id="KW-0472">Membrane</keyword>
<evidence type="ECO:0000256" key="2">
    <source>
        <dbReference type="ARBA" id="ARBA00022475"/>
    </source>
</evidence>